<reference evidence="1 2" key="2">
    <citation type="submission" date="2018-03" db="EMBL/GenBank/DDBJ databases">
        <title>The ancient ancestry and fast evolution of plastids.</title>
        <authorList>
            <person name="Moore K.R."/>
            <person name="Magnabosco C."/>
            <person name="Momper L."/>
            <person name="Gold D.A."/>
            <person name="Bosak T."/>
            <person name="Fournier G.P."/>
        </authorList>
    </citation>
    <scope>NUCLEOTIDE SEQUENCE [LARGE SCALE GENOMIC DNA]</scope>
    <source>
        <strain evidence="1 2">CCALA 015</strain>
    </source>
</reference>
<dbReference type="EMBL" id="PVWP01000001">
    <property type="protein sequence ID" value="PSB39127.1"/>
    <property type="molecule type" value="Genomic_DNA"/>
</dbReference>
<gene>
    <name evidence="1" type="ORF">C7B81_00275</name>
</gene>
<accession>A0ABX5FDU7</accession>
<dbReference type="InterPro" id="IPR021787">
    <property type="entry name" value="DUF3352"/>
</dbReference>
<sequence>MKARPFLAVLLALVLVVFGLGLGGWWLVWQRSALRLQRLPLEVPRAARFVPRDAPFSLHLFTDGEQPLDYARAVAPPRQRRQAAEAVGRLRDGAFAAAGLDYGTELSSWLAAPVGLALFEANAGGAAGSTRRGGWLLVLGSRDDGGARRFLQRFWQTRSLAGMDLQISTYRGLGLISGRGAPLGRTPMPLATALVDDDLVLIASGRGVLEQALDVSQIDELNQAGQPGFQEGLRRLGTGAALVQAAPDALERWLGLPLPAAADQRPGGLLLALRPDGRSLRLSGLLELPPQTALPQVGADGDLGRALRAALRRPSASLALVQDPAAIAAIPLLQPLLTRLAGGAGAAGSLPALVVGTDGGPLLAAASGERWLLGTAADRPEAAAVEASLAADGLIAAPLEVEGRPLQVWTRLQAGPTRRDGRAEQLQAPLLGWRWQRGDQAWWGQSLGQLESLEGPTAKGAARPQDPLENLAAPGAALQWALDGPRARDLLASWQPWQRLTALAGGSLSDPVAGLALALTGEPGGLTVDARLDFGDA</sequence>
<proteinExistence type="predicted"/>
<keyword evidence="2" id="KW-1185">Reference proteome</keyword>
<reference evidence="1 2" key="1">
    <citation type="submission" date="2018-02" db="EMBL/GenBank/DDBJ databases">
        <authorList>
            <person name="Moore K."/>
            <person name="Momper L."/>
        </authorList>
    </citation>
    <scope>NUCLEOTIDE SEQUENCE [LARGE SCALE GENOMIC DNA]</scope>
    <source>
        <strain evidence="1 2">CCALA 015</strain>
    </source>
</reference>
<name>A0ABX5FDU7_9CHRO</name>
<evidence type="ECO:0000313" key="1">
    <source>
        <dbReference type="EMBL" id="PSB39127.1"/>
    </source>
</evidence>
<dbReference type="Pfam" id="PF11832">
    <property type="entry name" value="DUF3352"/>
    <property type="match status" value="1"/>
</dbReference>
<evidence type="ECO:0000313" key="2">
    <source>
        <dbReference type="Proteomes" id="UP000238218"/>
    </source>
</evidence>
<evidence type="ECO:0008006" key="3">
    <source>
        <dbReference type="Google" id="ProtNLM"/>
    </source>
</evidence>
<dbReference type="Proteomes" id="UP000238218">
    <property type="component" value="Unassembled WGS sequence"/>
</dbReference>
<dbReference type="RefSeq" id="WP_106219325.1">
    <property type="nucleotide sequence ID" value="NZ_PVWP01000001.1"/>
</dbReference>
<organism evidence="1 2">
    <name type="scientific">Aphanothece cf. minutissima CCALA 015</name>
    <dbReference type="NCBI Taxonomy" id="2107695"/>
    <lineage>
        <taxon>Bacteria</taxon>
        <taxon>Bacillati</taxon>
        <taxon>Cyanobacteriota</taxon>
        <taxon>Cyanophyceae</taxon>
        <taxon>Oscillatoriophycideae</taxon>
        <taxon>Chroococcales</taxon>
        <taxon>Aphanothecaceae</taxon>
        <taxon>Aphanothece</taxon>
    </lineage>
</organism>
<comment type="caution">
    <text evidence="1">The sequence shown here is derived from an EMBL/GenBank/DDBJ whole genome shotgun (WGS) entry which is preliminary data.</text>
</comment>
<protein>
    <recommendedName>
        <fullName evidence="3">DUF3352 domain-containing protein</fullName>
    </recommendedName>
</protein>